<proteinExistence type="predicted"/>
<gene>
    <name evidence="1" type="ORF">PsorP6_002946</name>
</gene>
<protein>
    <submittedName>
        <fullName evidence="1">Uncharacterized protein</fullName>
    </submittedName>
</protein>
<reference evidence="1 2" key="1">
    <citation type="journal article" date="2022" name="bioRxiv">
        <title>The genome of the oomycete Peronosclerospora sorghi, a cosmopolitan pathogen of maize and sorghum, is inflated with dispersed pseudogenes.</title>
        <authorList>
            <person name="Fletcher K."/>
            <person name="Martin F."/>
            <person name="Isakeit T."/>
            <person name="Cavanaugh K."/>
            <person name="Magill C."/>
            <person name="Michelmore R."/>
        </authorList>
    </citation>
    <scope>NUCLEOTIDE SEQUENCE [LARGE SCALE GENOMIC DNA]</scope>
    <source>
        <strain evidence="1">P6</strain>
    </source>
</reference>
<dbReference type="Proteomes" id="UP001163321">
    <property type="component" value="Chromosome 8"/>
</dbReference>
<evidence type="ECO:0000313" key="1">
    <source>
        <dbReference type="EMBL" id="KAI9908245.1"/>
    </source>
</evidence>
<accession>A0ACC0VNZ0</accession>
<keyword evidence="2" id="KW-1185">Reference proteome</keyword>
<dbReference type="EMBL" id="CM047587">
    <property type="protein sequence ID" value="KAI9908245.1"/>
    <property type="molecule type" value="Genomic_DNA"/>
</dbReference>
<organism evidence="1 2">
    <name type="scientific">Peronosclerospora sorghi</name>
    <dbReference type="NCBI Taxonomy" id="230839"/>
    <lineage>
        <taxon>Eukaryota</taxon>
        <taxon>Sar</taxon>
        <taxon>Stramenopiles</taxon>
        <taxon>Oomycota</taxon>
        <taxon>Peronosporomycetes</taxon>
        <taxon>Peronosporales</taxon>
        <taxon>Peronosporaceae</taxon>
        <taxon>Peronosclerospora</taxon>
    </lineage>
</organism>
<sequence>MLQDARLAAATMVVASDGKSRAQIQRQLKQKAQAIRSLTTTYASRAISRETLADNQYHLYFERDLIDRMITLLTTHCDPENGTRYELTDTGKDCIGFKTRHASRAPCTVIHLGDKHVPNALMFIDKYTQVGHILRPIVKTVDRIVSLCVSSTDIADYVTTTFDSVQQLQTRDPGGFFPGSVFHSAEFVARILLISLNLMDQISYL</sequence>
<comment type="caution">
    <text evidence="1">The sequence shown here is derived from an EMBL/GenBank/DDBJ whole genome shotgun (WGS) entry which is preliminary data.</text>
</comment>
<evidence type="ECO:0000313" key="2">
    <source>
        <dbReference type="Proteomes" id="UP001163321"/>
    </source>
</evidence>
<name>A0ACC0VNZ0_9STRA</name>